<dbReference type="Pfam" id="PF13385">
    <property type="entry name" value="Laminin_G_3"/>
    <property type="match status" value="1"/>
</dbReference>
<dbReference type="OrthoDB" id="9758923at2"/>
<dbReference type="SUPFAM" id="SSF49899">
    <property type="entry name" value="Concanavalin A-like lectins/glucanases"/>
    <property type="match status" value="1"/>
</dbReference>
<protein>
    <recommendedName>
        <fullName evidence="3">Atrophied bacterial Ig domain-containing protein</fullName>
    </recommendedName>
</protein>
<comment type="caution">
    <text evidence="4">The sequence shown here is derived from an EMBL/GenBank/DDBJ whole genome shotgun (WGS) entry which is preliminary data.</text>
</comment>
<dbReference type="AlphaFoldDB" id="W4QJ86"/>
<dbReference type="GO" id="GO:0016798">
    <property type="term" value="F:hydrolase activity, acting on glycosyl bonds"/>
    <property type="evidence" value="ECO:0007669"/>
    <property type="project" value="UniProtKB-KW"/>
</dbReference>
<evidence type="ECO:0000256" key="2">
    <source>
        <dbReference type="ARBA" id="ARBA00023295"/>
    </source>
</evidence>
<keyword evidence="5" id="KW-1185">Reference proteome</keyword>
<accession>W4QJ86</accession>
<dbReference type="InterPro" id="IPR046780">
    <property type="entry name" value="aBig_2"/>
</dbReference>
<dbReference type="InterPro" id="IPR050727">
    <property type="entry name" value="GH43_arabinanases"/>
</dbReference>
<keyword evidence="1" id="KW-0378">Hydrolase</keyword>
<sequence>MNRIMKQKWLSISLIVLLLFPSMMNPAPILVHAEEDSLILHYNMSSFVEEDGDIKVIDVSGSEQQYDGLFKNPENGQFLHNEEGGFVSFNGGGANSNSGYIEIPKSPEGEDLLEGVEDVTVSALVNWENDGQNRWIFGLGKVSDDIENGNAYFFATPRHGIENSNVAATGISEAGWRNETLIRGNEGLRSNSWEVITVVFSGSEDTLSLFVNGEEVVSGSAQGKQLANIIDDNASFSGFIGKSIFGNDPYFKGVIGDFRVYDEALSNAQIEEMYTNTLTQVTAINELVLQDAYESLDLIPYLSEQDEDVDHVTRHLSLPTLGKHGVKIEWESSHPDVLSHSGVVTRPSVEDGDTMIDLLATLHYEGLTVTKTFTVIVLQEWSDAYKVESDANAISIYNHEQVKGNIHLPTEGEHGSKITWESSHPSIIRGTEEAEGQLHQLGWVTRQSEDVAVTLTATVTLDDVFEQREFEVNVLKDPGEVDYDAYFFSYFTGEYEGGEEISFATAEDPLMWRALNNGQSVIQSTMGEEGLRDPFIIRSPEGDKFYMLATDLKMGESTNFDQAQITGSHYLMIWESDDLVNWSEQRMVKVAPENGGNTWLQKLFMIRIQVIMLYFGLRL</sequence>
<dbReference type="STRING" id="1236971.JCM9152_3188"/>
<feature type="domain" description="Atrophied bacterial Ig" evidence="3">
    <location>
        <begin position="304"/>
        <end position="379"/>
    </location>
</feature>
<dbReference type="PANTHER" id="PTHR43301:SF3">
    <property type="entry name" value="ARABINAN ENDO-1,5-ALPHA-L-ARABINOSIDASE A-RELATED"/>
    <property type="match status" value="1"/>
</dbReference>
<organism evidence="4 5">
    <name type="scientific">Halalkalibacter hemicellulosilyticusJCM 9152</name>
    <dbReference type="NCBI Taxonomy" id="1236971"/>
    <lineage>
        <taxon>Bacteria</taxon>
        <taxon>Bacillati</taxon>
        <taxon>Bacillota</taxon>
        <taxon>Bacilli</taxon>
        <taxon>Bacillales</taxon>
        <taxon>Bacillaceae</taxon>
        <taxon>Halalkalibacter</taxon>
    </lineage>
</organism>
<dbReference type="RefSeq" id="WP_035345702.1">
    <property type="nucleotide sequence ID" value="NZ_BAUU01000022.1"/>
</dbReference>
<dbReference type="Gene3D" id="2.60.120.200">
    <property type="match status" value="1"/>
</dbReference>
<proteinExistence type="predicted"/>
<dbReference type="Proteomes" id="UP000018895">
    <property type="component" value="Unassembled WGS sequence"/>
</dbReference>
<gene>
    <name evidence="4" type="ORF">JCM9152_3188</name>
</gene>
<evidence type="ECO:0000313" key="5">
    <source>
        <dbReference type="Proteomes" id="UP000018895"/>
    </source>
</evidence>
<dbReference type="SUPFAM" id="SSF75005">
    <property type="entry name" value="Arabinanase/levansucrase/invertase"/>
    <property type="match status" value="1"/>
</dbReference>
<evidence type="ECO:0000313" key="4">
    <source>
        <dbReference type="EMBL" id="GAE31703.1"/>
    </source>
</evidence>
<evidence type="ECO:0000256" key="1">
    <source>
        <dbReference type="ARBA" id="ARBA00022801"/>
    </source>
</evidence>
<dbReference type="PANTHER" id="PTHR43301">
    <property type="entry name" value="ARABINAN ENDO-1,5-ALPHA-L-ARABINOSIDASE"/>
    <property type="match status" value="1"/>
</dbReference>
<keyword evidence="2" id="KW-0326">Glycosidase</keyword>
<reference evidence="4" key="1">
    <citation type="journal article" date="2014" name="Genome Announc.">
        <title>Draft Genome Sequences of Three Alkaliphilic Bacillus Strains, Bacillus wakoensis JCM 9140T, Bacillus akibai JCM 9157T, and Bacillus hemicellulosilyticus JCM 9152T.</title>
        <authorList>
            <person name="Yuki M."/>
            <person name="Oshima K."/>
            <person name="Suda W."/>
            <person name="Oshida Y."/>
            <person name="Kitamura K."/>
            <person name="Iida T."/>
            <person name="Hattori M."/>
            <person name="Ohkuma M."/>
        </authorList>
    </citation>
    <scope>NUCLEOTIDE SEQUENCE [LARGE SCALE GENOMIC DNA]</scope>
    <source>
        <strain evidence="4">JCM 9152</strain>
    </source>
</reference>
<dbReference type="Gene3D" id="2.115.10.20">
    <property type="entry name" value="Glycosyl hydrolase domain, family 43"/>
    <property type="match status" value="1"/>
</dbReference>
<dbReference type="InterPro" id="IPR013320">
    <property type="entry name" value="ConA-like_dom_sf"/>
</dbReference>
<dbReference type="InterPro" id="IPR023296">
    <property type="entry name" value="Glyco_hydro_beta-prop_sf"/>
</dbReference>
<dbReference type="Pfam" id="PF20578">
    <property type="entry name" value="aBig_2"/>
    <property type="match status" value="2"/>
</dbReference>
<evidence type="ECO:0000259" key="3">
    <source>
        <dbReference type="Pfam" id="PF20578"/>
    </source>
</evidence>
<name>W4QJ86_9BACI</name>
<feature type="domain" description="Atrophied bacterial Ig" evidence="3">
    <location>
        <begin position="387"/>
        <end position="476"/>
    </location>
</feature>
<dbReference type="EMBL" id="BAUU01000022">
    <property type="protein sequence ID" value="GAE31703.1"/>
    <property type="molecule type" value="Genomic_DNA"/>
</dbReference>